<feature type="compositionally biased region" description="Polar residues" evidence="1">
    <location>
        <begin position="10"/>
        <end position="26"/>
    </location>
</feature>
<dbReference type="Proteomes" id="UP000027195">
    <property type="component" value="Unassembled WGS sequence"/>
</dbReference>
<feature type="region of interest" description="Disordered" evidence="1">
    <location>
        <begin position="1"/>
        <end position="77"/>
    </location>
</feature>
<dbReference type="AlphaFoldDB" id="A0A067MEJ0"/>
<organism evidence="2 3">
    <name type="scientific">Botryobasidium botryosum (strain FD-172 SS1)</name>
    <dbReference type="NCBI Taxonomy" id="930990"/>
    <lineage>
        <taxon>Eukaryota</taxon>
        <taxon>Fungi</taxon>
        <taxon>Dikarya</taxon>
        <taxon>Basidiomycota</taxon>
        <taxon>Agaricomycotina</taxon>
        <taxon>Agaricomycetes</taxon>
        <taxon>Cantharellales</taxon>
        <taxon>Botryobasidiaceae</taxon>
        <taxon>Botryobasidium</taxon>
    </lineage>
</organism>
<reference evidence="3" key="1">
    <citation type="journal article" date="2014" name="Proc. Natl. Acad. Sci. U.S.A.">
        <title>Extensive sampling of basidiomycete genomes demonstrates inadequacy of the white-rot/brown-rot paradigm for wood decay fungi.</title>
        <authorList>
            <person name="Riley R."/>
            <person name="Salamov A.A."/>
            <person name="Brown D.W."/>
            <person name="Nagy L.G."/>
            <person name="Floudas D."/>
            <person name="Held B.W."/>
            <person name="Levasseur A."/>
            <person name="Lombard V."/>
            <person name="Morin E."/>
            <person name="Otillar R."/>
            <person name="Lindquist E.A."/>
            <person name="Sun H."/>
            <person name="LaButti K.M."/>
            <person name="Schmutz J."/>
            <person name="Jabbour D."/>
            <person name="Luo H."/>
            <person name="Baker S.E."/>
            <person name="Pisabarro A.G."/>
            <person name="Walton J.D."/>
            <person name="Blanchette R.A."/>
            <person name="Henrissat B."/>
            <person name="Martin F."/>
            <person name="Cullen D."/>
            <person name="Hibbett D.S."/>
            <person name="Grigoriev I.V."/>
        </authorList>
    </citation>
    <scope>NUCLEOTIDE SEQUENCE [LARGE SCALE GENOMIC DNA]</scope>
    <source>
        <strain evidence="3">FD-172 SS1</strain>
    </source>
</reference>
<dbReference type="EMBL" id="KL198072">
    <property type="protein sequence ID" value="KDQ09996.1"/>
    <property type="molecule type" value="Genomic_DNA"/>
</dbReference>
<feature type="compositionally biased region" description="Polar residues" evidence="1">
    <location>
        <begin position="38"/>
        <end position="48"/>
    </location>
</feature>
<gene>
    <name evidence="2" type="ORF">BOTBODRAFT_503567</name>
</gene>
<evidence type="ECO:0000256" key="1">
    <source>
        <dbReference type="SAM" id="MobiDB-lite"/>
    </source>
</evidence>
<proteinExistence type="predicted"/>
<keyword evidence="3" id="KW-1185">Reference proteome</keyword>
<accession>A0A067MEJ0</accession>
<name>A0A067MEJ0_BOTB1</name>
<evidence type="ECO:0000313" key="3">
    <source>
        <dbReference type="Proteomes" id="UP000027195"/>
    </source>
</evidence>
<protein>
    <submittedName>
        <fullName evidence="2">Uncharacterized protein</fullName>
    </submittedName>
</protein>
<evidence type="ECO:0000313" key="2">
    <source>
        <dbReference type="EMBL" id="KDQ09996.1"/>
    </source>
</evidence>
<sequence>MPEPPAAPLSNVTSTEELVSQPSSLSPGAAKVGGQERPQGTPSVTSNAGLVEESKAGMKASKKPRSAEVSPPPTFTMDDLHEAVNKALQPLNAKLDALTAQYNDQNARIESLNKKMRSVSGGWYS</sequence>
<dbReference type="InParanoid" id="A0A067MEJ0"/>
<dbReference type="HOGENOM" id="CLU_1992250_0_0_1"/>